<evidence type="ECO:0000313" key="3">
    <source>
        <dbReference type="EMBL" id="VBB32800.1"/>
    </source>
</evidence>
<proteinExistence type="predicted"/>
<keyword evidence="4" id="KW-1185">Reference proteome</keyword>
<dbReference type="Pfam" id="PF18701">
    <property type="entry name" value="DUF5641"/>
    <property type="match status" value="1"/>
</dbReference>
<reference evidence="3 4" key="1">
    <citation type="submission" date="2018-08" db="EMBL/GenBank/DDBJ databases">
        <authorList>
            <person name="Laetsch R D."/>
            <person name="Stevens L."/>
            <person name="Kumar S."/>
            <person name="Blaxter L. M."/>
        </authorList>
    </citation>
    <scope>NUCLEOTIDE SEQUENCE [LARGE SCALE GENOMIC DNA]</scope>
</reference>
<name>A0A498SVJ2_ACAVI</name>
<dbReference type="Proteomes" id="UP000276991">
    <property type="component" value="Unassembled WGS sequence"/>
</dbReference>
<feature type="domain" description="DUF5641" evidence="2">
    <location>
        <begin position="7"/>
        <end position="80"/>
    </location>
</feature>
<feature type="compositionally biased region" description="Basic and acidic residues" evidence="1">
    <location>
        <begin position="86"/>
        <end position="112"/>
    </location>
</feature>
<protein>
    <recommendedName>
        <fullName evidence="2">DUF5641 domain-containing protein</fullName>
    </recommendedName>
</protein>
<sequence>MERWVFKWLKGTLTEKGHKSPKSVEERVPSEGEMVLVKGTEAPRGTWKLAKIKKLNISADGRVRSVQIEIPKGKLLNRPTKPKRKNNLELREPEMLQGDNKIKADPTKRLEDQPIPLVEEEPIAPRTGSAVRQTSPLDNFNVP</sequence>
<feature type="compositionally biased region" description="Polar residues" evidence="1">
    <location>
        <begin position="130"/>
        <end position="143"/>
    </location>
</feature>
<evidence type="ECO:0000256" key="1">
    <source>
        <dbReference type="SAM" id="MobiDB-lite"/>
    </source>
</evidence>
<dbReference type="EMBL" id="UPTC01001936">
    <property type="protein sequence ID" value="VBB32800.1"/>
    <property type="molecule type" value="Genomic_DNA"/>
</dbReference>
<feature type="region of interest" description="Disordered" evidence="1">
    <location>
        <begin position="74"/>
        <end position="143"/>
    </location>
</feature>
<accession>A0A498SVJ2</accession>
<evidence type="ECO:0000313" key="4">
    <source>
        <dbReference type="Proteomes" id="UP000276991"/>
    </source>
</evidence>
<dbReference type="InterPro" id="IPR040676">
    <property type="entry name" value="DUF5641"/>
</dbReference>
<evidence type="ECO:0000259" key="2">
    <source>
        <dbReference type="Pfam" id="PF18701"/>
    </source>
</evidence>
<gene>
    <name evidence="3" type="ORF">NAV_LOCUS7591</name>
</gene>
<dbReference type="STRING" id="6277.A0A498SVJ2"/>
<dbReference type="AlphaFoldDB" id="A0A498SVJ2"/>
<organism evidence="3 4">
    <name type="scientific">Acanthocheilonema viteae</name>
    <name type="common">Filarial nematode worm</name>
    <name type="synonym">Dipetalonema viteae</name>
    <dbReference type="NCBI Taxonomy" id="6277"/>
    <lineage>
        <taxon>Eukaryota</taxon>
        <taxon>Metazoa</taxon>
        <taxon>Ecdysozoa</taxon>
        <taxon>Nematoda</taxon>
        <taxon>Chromadorea</taxon>
        <taxon>Rhabditida</taxon>
        <taxon>Spirurina</taxon>
        <taxon>Spiruromorpha</taxon>
        <taxon>Filarioidea</taxon>
        <taxon>Onchocercidae</taxon>
        <taxon>Acanthocheilonema</taxon>
    </lineage>
</organism>
<dbReference type="OrthoDB" id="5868911at2759"/>